<organism evidence="2">
    <name type="scientific">Cacopsylla melanoneura</name>
    <dbReference type="NCBI Taxonomy" id="428564"/>
    <lineage>
        <taxon>Eukaryota</taxon>
        <taxon>Metazoa</taxon>
        <taxon>Ecdysozoa</taxon>
        <taxon>Arthropoda</taxon>
        <taxon>Hexapoda</taxon>
        <taxon>Insecta</taxon>
        <taxon>Pterygota</taxon>
        <taxon>Neoptera</taxon>
        <taxon>Paraneoptera</taxon>
        <taxon>Hemiptera</taxon>
        <taxon>Sternorrhyncha</taxon>
        <taxon>Psylloidea</taxon>
        <taxon>Psyllidae</taxon>
        <taxon>Psyllinae</taxon>
        <taxon>Cacopsylla</taxon>
    </lineage>
</organism>
<accession>A0A8D8QVB7</accession>
<sequence length="120" mass="14057">MRSKSPSSIELLPSIYSIPFLLVFTFFVVWISKIWPLITFSPNNVLSFLWNTYDHKTYQVLCFYIILDTSVDILHYFVYIRAISTNKIYSCVVNMATFTSIQGVYKVSPHPPYLDNRSRN</sequence>
<feature type="transmembrane region" description="Helical" evidence="1">
    <location>
        <begin position="12"/>
        <end position="38"/>
    </location>
</feature>
<dbReference type="EMBL" id="HBUF01103740">
    <property type="protein sequence ID" value="CAG6638736.1"/>
    <property type="molecule type" value="Transcribed_RNA"/>
</dbReference>
<keyword evidence="1" id="KW-1133">Transmembrane helix</keyword>
<evidence type="ECO:0000256" key="1">
    <source>
        <dbReference type="SAM" id="Phobius"/>
    </source>
</evidence>
<proteinExistence type="predicted"/>
<name>A0A8D8QVB7_9HEMI</name>
<dbReference type="AlphaFoldDB" id="A0A8D8QVB7"/>
<feature type="transmembrane region" description="Helical" evidence="1">
    <location>
        <begin position="58"/>
        <end position="79"/>
    </location>
</feature>
<protein>
    <submittedName>
        <fullName evidence="2">Uncharacterized protein</fullName>
    </submittedName>
</protein>
<keyword evidence="1" id="KW-0472">Membrane</keyword>
<evidence type="ECO:0000313" key="2">
    <source>
        <dbReference type="EMBL" id="CAG6638731.1"/>
    </source>
</evidence>
<dbReference type="EMBL" id="HBUF01103738">
    <property type="protein sequence ID" value="CAG6638731.1"/>
    <property type="molecule type" value="Transcribed_RNA"/>
</dbReference>
<reference evidence="2" key="1">
    <citation type="submission" date="2021-05" db="EMBL/GenBank/DDBJ databases">
        <authorList>
            <person name="Alioto T."/>
            <person name="Alioto T."/>
            <person name="Gomez Garrido J."/>
        </authorList>
    </citation>
    <scope>NUCLEOTIDE SEQUENCE</scope>
</reference>
<keyword evidence="1" id="KW-0812">Transmembrane</keyword>